<proteinExistence type="predicted"/>
<evidence type="ECO:0000256" key="1">
    <source>
        <dbReference type="SAM" id="MobiDB-lite"/>
    </source>
</evidence>
<feature type="region of interest" description="Disordered" evidence="1">
    <location>
        <begin position="64"/>
        <end position="105"/>
    </location>
</feature>
<reference evidence="2 3" key="1">
    <citation type="submission" date="2018-04" db="EMBL/GenBank/DDBJ databases">
        <authorList>
            <person name="Vogel A."/>
        </authorList>
    </citation>
    <scope>NUCLEOTIDE SEQUENCE [LARGE SCALE GENOMIC DNA]</scope>
</reference>
<keyword evidence="3" id="KW-1185">Reference proteome</keyword>
<evidence type="ECO:0000313" key="2">
    <source>
        <dbReference type="EMBL" id="VFQ97602.1"/>
    </source>
</evidence>
<dbReference type="AlphaFoldDB" id="A0A484N8Z9"/>
<evidence type="ECO:0000313" key="3">
    <source>
        <dbReference type="Proteomes" id="UP000595140"/>
    </source>
</evidence>
<name>A0A484N8Z9_9ASTE</name>
<accession>A0A484N8Z9</accession>
<feature type="compositionally biased region" description="Basic and acidic residues" evidence="1">
    <location>
        <begin position="92"/>
        <end position="105"/>
    </location>
</feature>
<feature type="compositionally biased region" description="Gly residues" evidence="1">
    <location>
        <begin position="74"/>
        <end position="85"/>
    </location>
</feature>
<gene>
    <name evidence="2" type="ORF">CCAM_LOCUS39378</name>
</gene>
<organism evidence="2 3">
    <name type="scientific">Cuscuta campestris</name>
    <dbReference type="NCBI Taxonomy" id="132261"/>
    <lineage>
        <taxon>Eukaryota</taxon>
        <taxon>Viridiplantae</taxon>
        <taxon>Streptophyta</taxon>
        <taxon>Embryophyta</taxon>
        <taxon>Tracheophyta</taxon>
        <taxon>Spermatophyta</taxon>
        <taxon>Magnoliopsida</taxon>
        <taxon>eudicotyledons</taxon>
        <taxon>Gunneridae</taxon>
        <taxon>Pentapetalae</taxon>
        <taxon>asterids</taxon>
        <taxon>lamiids</taxon>
        <taxon>Solanales</taxon>
        <taxon>Convolvulaceae</taxon>
        <taxon>Cuscuteae</taxon>
        <taxon>Cuscuta</taxon>
        <taxon>Cuscuta subgen. Grammica</taxon>
        <taxon>Cuscuta sect. Cleistogrammica</taxon>
    </lineage>
</organism>
<protein>
    <submittedName>
        <fullName evidence="2">Uncharacterized protein</fullName>
    </submittedName>
</protein>
<dbReference type="Proteomes" id="UP000595140">
    <property type="component" value="Unassembled WGS sequence"/>
</dbReference>
<dbReference type="EMBL" id="OOIL02006555">
    <property type="protein sequence ID" value="VFQ97602.1"/>
    <property type="molecule type" value="Genomic_DNA"/>
</dbReference>
<sequence length="105" mass="11888">MVSEPILVHLVASCPCGSAQVSYCPIELSIPHPKFFQTQTRPYELSLNVLHRIKSIHFEEERRTHSCDIRGGRRGGGGGGVGGHGRWQRRFARSEEERKAKAERY</sequence>